<dbReference type="PANTHER" id="PTHR46696:SF1">
    <property type="entry name" value="CYTOCHROME P450 YJIB-RELATED"/>
    <property type="match status" value="1"/>
</dbReference>
<reference evidence="2" key="1">
    <citation type="submission" date="2022-11" db="EMBL/GenBank/DDBJ databases">
        <title>Nonomuraea corallina sp. nov., a new species of the genus Nonomuraea isolated from sea side sediment in Thai sea.</title>
        <authorList>
            <person name="Ngamcharungchit C."/>
            <person name="Matsumoto A."/>
            <person name="Suriyachadkun C."/>
            <person name="Panbangred W."/>
            <person name="Inahashi Y."/>
            <person name="Intra B."/>
        </authorList>
    </citation>
    <scope>NUCLEOTIDE SEQUENCE</scope>
    <source>
        <strain evidence="2">MCN248</strain>
    </source>
</reference>
<accession>A0ABT4SC85</accession>
<keyword evidence="3" id="KW-1185">Reference proteome</keyword>
<comment type="caution">
    <text evidence="2">The sequence shown here is derived from an EMBL/GenBank/DDBJ whole genome shotgun (WGS) entry which is preliminary data.</text>
</comment>
<sequence length="75" mass="8245">MEGPAGAFGHGEYGCPFPAPELAEIISKTAVEVLLDRLPDVRLAVTPGELRWRRTLWIRALESLPVVFTPSPMKS</sequence>
<dbReference type="PANTHER" id="PTHR46696">
    <property type="entry name" value="P450, PUTATIVE (EUROFUNG)-RELATED"/>
    <property type="match status" value="1"/>
</dbReference>
<dbReference type="EMBL" id="JAPNNL010000050">
    <property type="protein sequence ID" value="MDA0634772.1"/>
    <property type="molecule type" value="Genomic_DNA"/>
</dbReference>
<dbReference type="Gene3D" id="1.10.630.10">
    <property type="entry name" value="Cytochrome P450"/>
    <property type="match status" value="1"/>
</dbReference>
<dbReference type="Proteomes" id="UP001144036">
    <property type="component" value="Unassembled WGS sequence"/>
</dbReference>
<evidence type="ECO:0000313" key="2">
    <source>
        <dbReference type="EMBL" id="MDA0634772.1"/>
    </source>
</evidence>
<gene>
    <name evidence="2" type="ORF">OUY22_15210</name>
</gene>
<dbReference type="SUPFAM" id="SSF48264">
    <property type="entry name" value="Cytochrome P450"/>
    <property type="match status" value="1"/>
</dbReference>
<proteinExistence type="inferred from homology"/>
<evidence type="ECO:0000313" key="3">
    <source>
        <dbReference type="Proteomes" id="UP001144036"/>
    </source>
</evidence>
<dbReference type="RefSeq" id="WP_270155596.1">
    <property type="nucleotide sequence ID" value="NZ_JAPNNL010000050.1"/>
</dbReference>
<evidence type="ECO:0000256" key="1">
    <source>
        <dbReference type="ARBA" id="ARBA00010617"/>
    </source>
</evidence>
<dbReference type="InterPro" id="IPR036396">
    <property type="entry name" value="Cyt_P450_sf"/>
</dbReference>
<name>A0ABT4SC85_9ACTN</name>
<organism evidence="2 3">
    <name type="scientific">Nonomuraea corallina</name>
    <dbReference type="NCBI Taxonomy" id="2989783"/>
    <lineage>
        <taxon>Bacteria</taxon>
        <taxon>Bacillati</taxon>
        <taxon>Actinomycetota</taxon>
        <taxon>Actinomycetes</taxon>
        <taxon>Streptosporangiales</taxon>
        <taxon>Streptosporangiaceae</taxon>
        <taxon>Nonomuraea</taxon>
    </lineage>
</organism>
<evidence type="ECO:0008006" key="4">
    <source>
        <dbReference type="Google" id="ProtNLM"/>
    </source>
</evidence>
<comment type="similarity">
    <text evidence="1">Belongs to the cytochrome P450 family.</text>
</comment>
<protein>
    <recommendedName>
        <fullName evidence="4">Cytochrome P450</fullName>
    </recommendedName>
</protein>